<keyword evidence="3" id="KW-1185">Reference proteome</keyword>
<dbReference type="AlphaFoldDB" id="A0A318MYY3"/>
<evidence type="ECO:0000313" key="2">
    <source>
        <dbReference type="EMBL" id="PXZ01791.1"/>
    </source>
</evidence>
<dbReference type="Proteomes" id="UP000247565">
    <property type="component" value="Unassembled WGS sequence"/>
</dbReference>
<sequence>MRRLFVILFGLIVILLVAGVVFFGLQTPETPIREVHKVISIPKAQQHTTLPSVPVVPGAPPIIVPYNNANAHNASAPAPMNTPTIPQPGKVPGNALNTMPNQ</sequence>
<evidence type="ECO:0000313" key="3">
    <source>
        <dbReference type="Proteomes" id="UP000247565"/>
    </source>
</evidence>
<accession>A0A318MYY3</accession>
<comment type="caution">
    <text evidence="2">The sequence shown here is derived from an EMBL/GenBank/DDBJ whole genome shotgun (WGS) entry which is preliminary data.</text>
</comment>
<dbReference type="EMBL" id="QGLT01000001">
    <property type="protein sequence ID" value="PXZ01791.1"/>
    <property type="molecule type" value="Genomic_DNA"/>
</dbReference>
<dbReference type="RefSeq" id="WP_110438310.1">
    <property type="nucleotide sequence ID" value="NZ_CP046393.1"/>
</dbReference>
<reference evidence="2 3" key="1">
    <citation type="submission" date="2018-05" db="EMBL/GenBank/DDBJ databases">
        <title>Reference genomes for bee gut microbiota database.</title>
        <authorList>
            <person name="Ellegaard K.M."/>
        </authorList>
    </citation>
    <scope>NUCLEOTIDE SEQUENCE [LARGE SCALE GENOMIC DNA]</scope>
    <source>
        <strain evidence="2 3">ESL0284</strain>
    </source>
</reference>
<protein>
    <submittedName>
        <fullName evidence="2">Uncharacterized protein</fullName>
    </submittedName>
</protein>
<organism evidence="2 3">
    <name type="scientific">Commensalibacter melissae</name>
    <dbReference type="NCBI Taxonomy" id="2070537"/>
    <lineage>
        <taxon>Bacteria</taxon>
        <taxon>Pseudomonadati</taxon>
        <taxon>Pseudomonadota</taxon>
        <taxon>Alphaproteobacteria</taxon>
        <taxon>Acetobacterales</taxon>
        <taxon>Acetobacteraceae</taxon>
    </lineage>
</organism>
<feature type="region of interest" description="Disordered" evidence="1">
    <location>
        <begin position="74"/>
        <end position="102"/>
    </location>
</feature>
<name>A0A318MYY3_9PROT</name>
<evidence type="ECO:0000256" key="1">
    <source>
        <dbReference type="SAM" id="MobiDB-lite"/>
    </source>
</evidence>
<proteinExistence type="predicted"/>
<gene>
    <name evidence="2" type="ORF">DK869_01970</name>
</gene>